<gene>
    <name evidence="1" type="ORF">E5336_00630</name>
</gene>
<evidence type="ECO:0000313" key="2">
    <source>
        <dbReference type="Proteomes" id="UP000308836"/>
    </source>
</evidence>
<dbReference type="Proteomes" id="UP000308836">
    <property type="component" value="Unassembled WGS sequence"/>
</dbReference>
<name>A0AC61REE8_9FIRM</name>
<reference evidence="1" key="1">
    <citation type="submission" date="2019-04" db="EMBL/GenBank/DDBJ databases">
        <title>Microbes associate with the intestines of laboratory mice.</title>
        <authorList>
            <person name="Navarre W."/>
            <person name="Wong E."/>
            <person name="Huang K."/>
            <person name="Tropini C."/>
            <person name="Ng K."/>
            <person name="Yu B."/>
        </authorList>
    </citation>
    <scope>NUCLEOTIDE SEQUENCE</scope>
    <source>
        <strain evidence="1">NM09_H32</strain>
    </source>
</reference>
<dbReference type="EMBL" id="SRYG01000001">
    <property type="protein sequence ID" value="TGY67314.1"/>
    <property type="molecule type" value="Genomic_DNA"/>
</dbReference>
<organism evidence="1 2">
    <name type="scientific">Dubosiella muris</name>
    <dbReference type="NCBI Taxonomy" id="3038133"/>
    <lineage>
        <taxon>Bacteria</taxon>
        <taxon>Bacillati</taxon>
        <taxon>Bacillota</taxon>
        <taxon>Erysipelotrichia</taxon>
        <taxon>Erysipelotrichales</taxon>
        <taxon>Erysipelotrichaceae</taxon>
        <taxon>Dubosiella</taxon>
    </lineage>
</organism>
<keyword evidence="2" id="KW-1185">Reference proteome</keyword>
<proteinExistence type="predicted"/>
<accession>A0AC61REE8</accession>
<sequence>MKDKNKKERKSLRRQQRAYDRMAKQWLRDTRLLSYLIKDGVPPLASDPIEAIRGYIETDTDQIPYASGEIAFSSGAYVEPDLLFGMKKKSWQAYGNADFQKDMPKAYDLESRKNLYVAAMVCNQVGKKVDYNALRPVYSMWVVNDFRIKKSELEIKKEWIEKTEGSQVTRNEPKEGMMNLATFKIGNEIREDDKDSLKVLHYLFKCEEEKKANEKLRAYGFTMEEDQRRVRKMCNLSQGFIEKGREKGRNEGRVQGRAQGRKEGAVKASVDAIRRFSKEFGVPIEKVYEIQRKDLTISEARQVGKRLGLMEDKT</sequence>
<protein>
    <submittedName>
        <fullName evidence="1">Uncharacterized protein</fullName>
    </submittedName>
</protein>
<comment type="caution">
    <text evidence="1">The sequence shown here is derived from an EMBL/GenBank/DDBJ whole genome shotgun (WGS) entry which is preliminary data.</text>
</comment>
<evidence type="ECO:0000313" key="1">
    <source>
        <dbReference type="EMBL" id="TGY67314.1"/>
    </source>
</evidence>